<dbReference type="PROSITE" id="PS50110">
    <property type="entry name" value="RESPONSE_REGULATORY"/>
    <property type="match status" value="1"/>
</dbReference>
<feature type="domain" description="Response regulatory" evidence="8">
    <location>
        <begin position="2"/>
        <end position="116"/>
    </location>
</feature>
<evidence type="ECO:0000259" key="9">
    <source>
        <dbReference type="PROSITE" id="PS51755"/>
    </source>
</evidence>
<dbReference type="Pfam" id="PF00486">
    <property type="entry name" value="Trans_reg_C"/>
    <property type="match status" value="1"/>
</dbReference>
<dbReference type="AlphaFoldDB" id="A0A0E3UX17"/>
<dbReference type="FunFam" id="3.40.50.2300:FF:000001">
    <property type="entry name" value="DNA-binding response regulator PhoB"/>
    <property type="match status" value="1"/>
</dbReference>
<dbReference type="Gene3D" id="3.40.50.2300">
    <property type="match status" value="1"/>
</dbReference>
<dbReference type="GO" id="GO:0005829">
    <property type="term" value="C:cytosol"/>
    <property type="evidence" value="ECO:0007669"/>
    <property type="project" value="TreeGrafter"/>
</dbReference>
<dbReference type="HOGENOM" id="CLU_000445_30_1_10"/>
<accession>A0A0E3UX17</accession>
<dbReference type="CDD" id="cd00383">
    <property type="entry name" value="trans_reg_C"/>
    <property type="match status" value="1"/>
</dbReference>
<evidence type="ECO:0000256" key="6">
    <source>
        <dbReference type="PROSITE-ProRule" id="PRU00169"/>
    </source>
</evidence>
<dbReference type="PATRIC" id="fig|400092.3.peg.2833"/>
<dbReference type="FunFam" id="1.10.10.10:FF:000005">
    <property type="entry name" value="Two-component system response regulator"/>
    <property type="match status" value="1"/>
</dbReference>
<gene>
    <name evidence="10" type="ORF">PKOR_12970</name>
</gene>
<dbReference type="STRING" id="400092.PKOR_12970"/>
<dbReference type="Pfam" id="PF00072">
    <property type="entry name" value="Response_reg"/>
    <property type="match status" value="1"/>
</dbReference>
<dbReference type="EMBL" id="CP009621">
    <property type="protein sequence ID" value="AKD03857.1"/>
    <property type="molecule type" value="Genomic_DNA"/>
</dbReference>
<keyword evidence="5" id="KW-0804">Transcription</keyword>
<dbReference type="RefSeq" id="WP_046311280.1">
    <property type="nucleotide sequence ID" value="NZ_CBCSCY010000003.1"/>
</dbReference>
<protein>
    <submittedName>
        <fullName evidence="10">Transcriptional regulator</fullName>
    </submittedName>
</protein>
<dbReference type="PANTHER" id="PTHR48111:SF22">
    <property type="entry name" value="REGULATOR OF RPOS"/>
    <property type="match status" value="1"/>
</dbReference>
<keyword evidence="3" id="KW-0805">Transcription regulation</keyword>
<dbReference type="InterPro" id="IPR016032">
    <property type="entry name" value="Sig_transdc_resp-reg_C-effctor"/>
</dbReference>
<dbReference type="InterPro" id="IPR036388">
    <property type="entry name" value="WH-like_DNA-bd_sf"/>
</dbReference>
<evidence type="ECO:0000259" key="8">
    <source>
        <dbReference type="PROSITE" id="PS50110"/>
    </source>
</evidence>
<dbReference type="GO" id="GO:0000976">
    <property type="term" value="F:transcription cis-regulatory region binding"/>
    <property type="evidence" value="ECO:0007669"/>
    <property type="project" value="TreeGrafter"/>
</dbReference>
<reference evidence="10 11" key="1">
    <citation type="journal article" date="2015" name="Sci. Rep.">
        <title>Unraveling adaptation of Pontibacter korlensis to radiation and infertility in desert through complete genome and comparative transcriptomic analysis.</title>
        <authorList>
            <person name="Dai J."/>
            <person name="Dai W."/>
            <person name="Qiu C."/>
            <person name="Yang Z."/>
            <person name="Zhang Y."/>
            <person name="Zhou M."/>
            <person name="Zhang L."/>
            <person name="Fang C."/>
            <person name="Gao Q."/>
            <person name="Yang Q."/>
            <person name="Li X."/>
            <person name="Wang Z."/>
            <person name="Wang Z."/>
            <person name="Jia Z."/>
            <person name="Chen X."/>
        </authorList>
    </citation>
    <scope>NUCLEOTIDE SEQUENCE [LARGE SCALE GENOMIC DNA]</scope>
    <source>
        <strain evidence="10 11">X14-1T</strain>
    </source>
</reference>
<dbReference type="SUPFAM" id="SSF52172">
    <property type="entry name" value="CheY-like"/>
    <property type="match status" value="1"/>
</dbReference>
<evidence type="ECO:0000313" key="10">
    <source>
        <dbReference type="EMBL" id="AKD03857.1"/>
    </source>
</evidence>
<dbReference type="KEGG" id="pko:PKOR_12970"/>
<keyword evidence="2" id="KW-0902">Two-component regulatory system</keyword>
<evidence type="ECO:0000256" key="7">
    <source>
        <dbReference type="PROSITE-ProRule" id="PRU01091"/>
    </source>
</evidence>
<evidence type="ECO:0000256" key="5">
    <source>
        <dbReference type="ARBA" id="ARBA00023163"/>
    </source>
</evidence>
<dbReference type="OrthoDB" id="9774822at2"/>
<evidence type="ECO:0000256" key="3">
    <source>
        <dbReference type="ARBA" id="ARBA00023015"/>
    </source>
</evidence>
<feature type="DNA-binding region" description="OmpR/PhoB-type" evidence="7">
    <location>
        <begin position="125"/>
        <end position="223"/>
    </location>
</feature>
<dbReference type="PANTHER" id="PTHR48111">
    <property type="entry name" value="REGULATOR OF RPOS"/>
    <property type="match status" value="1"/>
</dbReference>
<dbReference type="PROSITE" id="PS51755">
    <property type="entry name" value="OMPR_PHOB"/>
    <property type="match status" value="1"/>
</dbReference>
<evidence type="ECO:0000256" key="2">
    <source>
        <dbReference type="ARBA" id="ARBA00023012"/>
    </source>
</evidence>
<name>A0A0E3UX17_9BACT</name>
<dbReference type="Gene3D" id="6.10.250.690">
    <property type="match status" value="1"/>
</dbReference>
<keyword evidence="1 6" id="KW-0597">Phosphoprotein</keyword>
<evidence type="ECO:0000256" key="1">
    <source>
        <dbReference type="ARBA" id="ARBA00022553"/>
    </source>
</evidence>
<feature type="modified residue" description="4-aspartylphosphate" evidence="6">
    <location>
        <position position="51"/>
    </location>
</feature>
<evidence type="ECO:0000256" key="4">
    <source>
        <dbReference type="ARBA" id="ARBA00023125"/>
    </source>
</evidence>
<keyword evidence="4 7" id="KW-0238">DNA-binding</keyword>
<dbReference type="GO" id="GO:0006355">
    <property type="term" value="P:regulation of DNA-templated transcription"/>
    <property type="evidence" value="ECO:0007669"/>
    <property type="project" value="InterPro"/>
</dbReference>
<dbReference type="InterPro" id="IPR011006">
    <property type="entry name" value="CheY-like_superfamily"/>
</dbReference>
<dbReference type="InterPro" id="IPR001789">
    <property type="entry name" value="Sig_transdc_resp-reg_receiver"/>
</dbReference>
<proteinExistence type="predicted"/>
<dbReference type="GO" id="GO:0000156">
    <property type="term" value="F:phosphorelay response regulator activity"/>
    <property type="evidence" value="ECO:0007669"/>
    <property type="project" value="TreeGrafter"/>
</dbReference>
<dbReference type="InterPro" id="IPR001867">
    <property type="entry name" value="OmpR/PhoB-type_DNA-bd"/>
</dbReference>
<dbReference type="SMART" id="SM00448">
    <property type="entry name" value="REC"/>
    <property type="match status" value="1"/>
</dbReference>
<sequence>MKILLIEDEPKVASFIKKGLEEQSYEVDQAYDGNFGIKLALQNEYDLIILDIILPNMNGLEVCREIRRHNVAVSILMLTALGTTDDKIIGLDAGADDYLTKPFEFKELLARIRAISRRSTEVNVGEKLGIADLEMDVARKTVTRGGKPINLTAREFALLHYLLRNKGRVVSRVDITEQVWETSFDTGSNVIDVYINFLRKKVDKGHSSKLIHTLVGMGYVLKEQNTV</sequence>
<evidence type="ECO:0000313" key="11">
    <source>
        <dbReference type="Proteomes" id="UP000033109"/>
    </source>
</evidence>
<dbReference type="CDD" id="cd19935">
    <property type="entry name" value="REC_OmpR_CusR-like"/>
    <property type="match status" value="1"/>
</dbReference>
<keyword evidence="11" id="KW-1185">Reference proteome</keyword>
<feature type="domain" description="OmpR/PhoB-type" evidence="9">
    <location>
        <begin position="125"/>
        <end position="223"/>
    </location>
</feature>
<dbReference type="InterPro" id="IPR039420">
    <property type="entry name" value="WalR-like"/>
</dbReference>
<dbReference type="Proteomes" id="UP000033109">
    <property type="component" value="Chromosome"/>
</dbReference>
<dbReference type="GO" id="GO:0032993">
    <property type="term" value="C:protein-DNA complex"/>
    <property type="evidence" value="ECO:0007669"/>
    <property type="project" value="TreeGrafter"/>
</dbReference>
<dbReference type="SMART" id="SM00862">
    <property type="entry name" value="Trans_reg_C"/>
    <property type="match status" value="1"/>
</dbReference>
<dbReference type="SUPFAM" id="SSF46894">
    <property type="entry name" value="C-terminal effector domain of the bipartite response regulators"/>
    <property type="match status" value="1"/>
</dbReference>
<dbReference type="Gene3D" id="1.10.10.10">
    <property type="entry name" value="Winged helix-like DNA-binding domain superfamily/Winged helix DNA-binding domain"/>
    <property type="match status" value="1"/>
</dbReference>
<organism evidence="10 11">
    <name type="scientific">Pontibacter korlensis</name>
    <dbReference type="NCBI Taxonomy" id="400092"/>
    <lineage>
        <taxon>Bacteria</taxon>
        <taxon>Pseudomonadati</taxon>
        <taxon>Bacteroidota</taxon>
        <taxon>Cytophagia</taxon>
        <taxon>Cytophagales</taxon>
        <taxon>Hymenobacteraceae</taxon>
        <taxon>Pontibacter</taxon>
    </lineage>
</organism>